<sequence>MAASGPEFQSIGPDLGETVGCIGGGEPAPVHLVRLYTEIPEEEEPVCTSVSCEVGVGEDEQDQAVNLRVTASERQGTRAWESPRGLAPWAGQSACTGSPSQPGKGPTHAPQGLVPAQNWQTLLCKDTKVGRLKIDRCFWPGLTSSYPGEQAQPSLLRIEAVTSETFQGKLKWASRLS</sequence>
<organism evidence="2 3">
    <name type="scientific">Saguinus oedipus</name>
    <name type="common">Cotton-top tamarin</name>
    <name type="synonym">Oedipomidas oedipus</name>
    <dbReference type="NCBI Taxonomy" id="9490"/>
    <lineage>
        <taxon>Eukaryota</taxon>
        <taxon>Metazoa</taxon>
        <taxon>Chordata</taxon>
        <taxon>Craniata</taxon>
        <taxon>Vertebrata</taxon>
        <taxon>Euteleostomi</taxon>
        <taxon>Mammalia</taxon>
        <taxon>Eutheria</taxon>
        <taxon>Euarchontoglires</taxon>
        <taxon>Primates</taxon>
        <taxon>Haplorrhini</taxon>
        <taxon>Platyrrhini</taxon>
        <taxon>Cebidae</taxon>
        <taxon>Callitrichinae</taxon>
        <taxon>Saguinus</taxon>
    </lineage>
</organism>
<proteinExistence type="predicted"/>
<comment type="caution">
    <text evidence="2">The sequence shown here is derived from an EMBL/GenBank/DDBJ whole genome shotgun (WGS) entry which is preliminary data.</text>
</comment>
<protein>
    <submittedName>
        <fullName evidence="2">Uncharacterized protein</fullName>
    </submittedName>
</protein>
<feature type="region of interest" description="Disordered" evidence="1">
    <location>
        <begin position="73"/>
        <end position="112"/>
    </location>
</feature>
<evidence type="ECO:0000313" key="2">
    <source>
        <dbReference type="EMBL" id="KAK2088095.1"/>
    </source>
</evidence>
<gene>
    <name evidence="2" type="ORF">P7K49_034002</name>
</gene>
<evidence type="ECO:0000256" key="1">
    <source>
        <dbReference type="SAM" id="MobiDB-lite"/>
    </source>
</evidence>
<dbReference type="Proteomes" id="UP001266305">
    <property type="component" value="Unassembled WGS sequence"/>
</dbReference>
<keyword evidence="3" id="KW-1185">Reference proteome</keyword>
<reference evidence="2 3" key="1">
    <citation type="submission" date="2023-05" db="EMBL/GenBank/DDBJ databases">
        <title>B98-5 Cell Line De Novo Hybrid Assembly: An Optical Mapping Approach.</title>
        <authorList>
            <person name="Kananen K."/>
            <person name="Auerbach J.A."/>
            <person name="Kautto E."/>
            <person name="Blachly J.S."/>
        </authorList>
    </citation>
    <scope>NUCLEOTIDE SEQUENCE [LARGE SCALE GENOMIC DNA]</scope>
    <source>
        <strain evidence="2">B95-8</strain>
        <tissue evidence="2">Cell line</tissue>
    </source>
</reference>
<dbReference type="EMBL" id="JASSZA010000019">
    <property type="protein sequence ID" value="KAK2088095.1"/>
    <property type="molecule type" value="Genomic_DNA"/>
</dbReference>
<feature type="non-terminal residue" evidence="2">
    <location>
        <position position="177"/>
    </location>
</feature>
<accession>A0ABQ9TUC0</accession>
<name>A0ABQ9TUC0_SAGOE</name>
<evidence type="ECO:0000313" key="3">
    <source>
        <dbReference type="Proteomes" id="UP001266305"/>
    </source>
</evidence>